<feature type="transmembrane region" description="Helical" evidence="1">
    <location>
        <begin position="75"/>
        <end position="92"/>
    </location>
</feature>
<accession>A0A0J1JD48</accession>
<dbReference type="Pfam" id="PF10688">
    <property type="entry name" value="Imp-YgjV"/>
    <property type="match status" value="1"/>
</dbReference>
<dbReference type="EMBL" id="LDOV01000030">
    <property type="protein sequence ID" value="KLU99591.1"/>
    <property type="molecule type" value="Genomic_DNA"/>
</dbReference>
<feature type="transmembrane region" description="Helical" evidence="1">
    <location>
        <begin position="43"/>
        <end position="63"/>
    </location>
</feature>
<keyword evidence="1" id="KW-1133">Transmembrane helix</keyword>
<keyword evidence="3" id="KW-1185">Reference proteome</keyword>
<keyword evidence="1" id="KW-0472">Membrane</keyword>
<evidence type="ECO:0000313" key="3">
    <source>
        <dbReference type="Proteomes" id="UP000036426"/>
    </source>
</evidence>
<dbReference type="PIRSF" id="PIRSF011443">
    <property type="entry name" value="YgjV"/>
    <property type="match status" value="1"/>
</dbReference>
<dbReference type="InterPro" id="IPR026267">
    <property type="entry name" value="YgjV"/>
</dbReference>
<evidence type="ECO:0000256" key="1">
    <source>
        <dbReference type="SAM" id="Phobius"/>
    </source>
</evidence>
<feature type="transmembrane region" description="Helical" evidence="1">
    <location>
        <begin position="98"/>
        <end position="114"/>
    </location>
</feature>
<organism evidence="2 3">
    <name type="scientific">Photobacterium aphoticum</name>
    <dbReference type="NCBI Taxonomy" id="754436"/>
    <lineage>
        <taxon>Bacteria</taxon>
        <taxon>Pseudomonadati</taxon>
        <taxon>Pseudomonadota</taxon>
        <taxon>Gammaproteobacteria</taxon>
        <taxon>Vibrionales</taxon>
        <taxon>Vibrionaceae</taxon>
        <taxon>Photobacterium</taxon>
    </lineage>
</organism>
<protein>
    <submittedName>
        <fullName evidence="2">Permease</fullName>
    </submittedName>
</protein>
<dbReference type="PATRIC" id="fig|754436.4.peg.3603"/>
<gene>
    <name evidence="2" type="ORF">ABT58_17005</name>
</gene>
<keyword evidence="1" id="KW-0812">Transmembrane</keyword>
<dbReference type="Proteomes" id="UP000036426">
    <property type="component" value="Unassembled WGS sequence"/>
</dbReference>
<comment type="caution">
    <text evidence="2">The sequence shown here is derived from an EMBL/GenBank/DDBJ whole genome shotgun (WGS) entry which is preliminary data.</text>
</comment>
<evidence type="ECO:0000313" key="2">
    <source>
        <dbReference type="EMBL" id="KLU99591.1"/>
    </source>
</evidence>
<feature type="transmembrane region" description="Helical" evidence="1">
    <location>
        <begin position="143"/>
        <end position="161"/>
    </location>
</feature>
<name>A0A0J1JD48_9GAMM</name>
<reference evidence="2 3" key="1">
    <citation type="submission" date="2015-05" db="EMBL/GenBank/DDBJ databases">
        <title>Photobacterium galathea sp. nov.</title>
        <authorList>
            <person name="Machado H."/>
            <person name="Gram L."/>
        </authorList>
    </citation>
    <scope>NUCLEOTIDE SEQUENCE [LARGE SCALE GENOMIC DNA]</scope>
    <source>
        <strain evidence="2 3">DSM 25995</strain>
    </source>
</reference>
<sequence>MMDVVWIAQAVGLVSYVLGISTFYQKNDKRLKMMMVIFNLNHMMHYLLLGAITSAVSSALSACRSTLSVKFSSPTLAYGFIACNVLIGLYIVDNPLGWLPIIGTSIGTYAMFCLQGIRMRIAFIVGATFWLLNNILVGSWGGMLLESTLLTVNMLTIYRLYRTRPMEEMTR</sequence>
<dbReference type="InterPro" id="IPR019629">
    <property type="entry name" value="Uncharacterised_HI1736/YgjV"/>
</dbReference>
<dbReference type="AlphaFoldDB" id="A0A0J1JD48"/>
<proteinExistence type="predicted"/>
<dbReference type="OrthoDB" id="7858522at2"/>